<reference evidence="5" key="1">
    <citation type="submission" date="2016-10" db="EMBL/GenBank/DDBJ databases">
        <title>Comparative genomics uncovers the prolific and rare metabolic potential of the cyanobacterial genus Moorea.</title>
        <authorList>
            <person name="Leao T."/>
            <person name="Castelao G."/>
            <person name="Korobeynikov A."/>
            <person name="Monroe E.A."/>
            <person name="Podell S."/>
            <person name="Glukhov E."/>
            <person name="Allen E."/>
            <person name="Gerwick W.H."/>
            <person name="Gerwick L."/>
        </authorList>
    </citation>
    <scope>NUCLEOTIDE SEQUENCE [LARGE SCALE GENOMIC DNA]</scope>
    <source>
        <strain evidence="5">JHB</strain>
    </source>
</reference>
<proteinExistence type="predicted"/>
<evidence type="ECO:0000313" key="5">
    <source>
        <dbReference type="Proteomes" id="UP000176944"/>
    </source>
</evidence>
<name>A0A1D9G2N2_MOOP1</name>
<feature type="domain" description="Novel toxin 11" evidence="3">
    <location>
        <begin position="709"/>
        <end position="789"/>
    </location>
</feature>
<sequence length="852" mass="95373">MGNLRQSQTKKTLTRDQSLVSGSRKPTYHPIEELQGIIGNRALGNLIKSQPDKYGQVHRSQDPLLSSVSPVSGQPIQPMPMFRGLSHELRGNWQQGNPVQAKLTIGQAGDKYELEADRVASEVVDRINAPVSSLSTQHQSIQAQGQQDELMRKPMVQLKSIEGGMAATPELETSIQQARGSGMPIAESIRKPMEQSFGADFSGVRVHADAQSDQLNQSIQARAFTTGKDIFFRQGEYNPGSQEGKKLIAHELTHVVQQTGEQIQCKSPSDSVPSSPTFQVHLERSETLQRAPSKKKYPKEEHPKKWTDSPNWLSIHDIPLEEATHDIPLEEATHDIPLEEATHDIPLEEATHDTPLEEATHDIPLEEATPRIKPEVLKQLGFGNKDVQKQFQKYFQDIYLKKRGVNKLLSINELNVIQNMAKDKEGNKYLKSLQMYSLKEAKEYLIKKSENDWLKLHPNQRIIVASVAWLCRSDTQLLQELSLSKEYLFKTRPYQMALHFKANQPGGNEYLDEIRSNTAEVWQNTLDLGEKGSERKAIIIEEAKKRQQEIHQYGKAKGRKVDLGEAIEKHTKAIGVLKKVFLLMQAGLKECTKIGTEGNLPRYQKWSENVATALSHGGRVNIVIPKLAKKSEAGVRDPYALLNWLGVTQAGKIDESIGAFKRSFGTHFMKRSRHEEKVREQGGKLAAIKNKFYGTELYGINLAVGGIGQTDFNSDIILPDGAHGHLLIVFRPPTTEKFGALEVGVETTAPGGASNEGYVHNWKSTEATANPLSSAGGAKAEKHGKGKLDWNRLSIVSLDEIDQTTVVAKEMENWLEKLERLKAFYDFLEKTRRISTQDLVGKRDNFRGKITS</sequence>
<feature type="region of interest" description="Disordered" evidence="1">
    <location>
        <begin position="1"/>
        <end position="26"/>
    </location>
</feature>
<dbReference type="Pfam" id="PF15521">
    <property type="entry name" value="Ntox11"/>
    <property type="match status" value="1"/>
</dbReference>
<protein>
    <submittedName>
        <fullName evidence="4">DUF4157 domain-containing protein</fullName>
    </submittedName>
</protein>
<dbReference type="EMBL" id="CP017708">
    <property type="protein sequence ID" value="AOY81876.2"/>
    <property type="molecule type" value="Genomic_DNA"/>
</dbReference>
<feature type="region of interest" description="Disordered" evidence="1">
    <location>
        <begin position="284"/>
        <end position="310"/>
    </location>
</feature>
<organism evidence="4 5">
    <name type="scientific">Moorena producens (strain JHB)</name>
    <dbReference type="NCBI Taxonomy" id="1454205"/>
    <lineage>
        <taxon>Bacteria</taxon>
        <taxon>Bacillati</taxon>
        <taxon>Cyanobacteriota</taxon>
        <taxon>Cyanophyceae</taxon>
        <taxon>Coleofasciculales</taxon>
        <taxon>Coleofasciculaceae</taxon>
        <taxon>Moorena</taxon>
    </lineage>
</organism>
<evidence type="ECO:0000313" key="4">
    <source>
        <dbReference type="EMBL" id="AOY81876.2"/>
    </source>
</evidence>
<accession>A0A1D9G2N2</accession>
<feature type="compositionally biased region" description="Basic and acidic residues" evidence="1">
    <location>
        <begin position="298"/>
        <end position="307"/>
    </location>
</feature>
<dbReference type="InterPro" id="IPR029121">
    <property type="entry name" value="Ntox11"/>
</dbReference>
<evidence type="ECO:0000259" key="3">
    <source>
        <dbReference type="Pfam" id="PF15521"/>
    </source>
</evidence>
<dbReference type="AlphaFoldDB" id="A0A1D9G2N2"/>
<dbReference type="InterPro" id="IPR025295">
    <property type="entry name" value="eCIS_core_dom"/>
</dbReference>
<dbReference type="Pfam" id="PF13699">
    <property type="entry name" value="eCIS_core"/>
    <property type="match status" value="1"/>
</dbReference>
<gene>
    <name evidence="4" type="ORF">BJP36_20160</name>
</gene>
<evidence type="ECO:0000259" key="2">
    <source>
        <dbReference type="Pfam" id="PF13699"/>
    </source>
</evidence>
<feature type="compositionally biased region" description="Polar residues" evidence="1">
    <location>
        <begin position="1"/>
        <end position="21"/>
    </location>
</feature>
<feature type="domain" description="eCIS core" evidence="2">
    <location>
        <begin position="184"/>
        <end position="261"/>
    </location>
</feature>
<evidence type="ECO:0000256" key="1">
    <source>
        <dbReference type="SAM" id="MobiDB-lite"/>
    </source>
</evidence>
<dbReference type="Proteomes" id="UP000176944">
    <property type="component" value="Chromosome"/>
</dbReference>